<feature type="region of interest" description="Disordered" evidence="1">
    <location>
        <begin position="127"/>
        <end position="153"/>
    </location>
</feature>
<feature type="transmembrane region" description="Helical" evidence="2">
    <location>
        <begin position="87"/>
        <end position="110"/>
    </location>
</feature>
<dbReference type="EMBL" id="CAJNOE010000084">
    <property type="protein sequence ID" value="CAF0882873.1"/>
    <property type="molecule type" value="Genomic_DNA"/>
</dbReference>
<gene>
    <name evidence="3" type="ORF">IZO911_LOCUS11287</name>
</gene>
<feature type="region of interest" description="Disordered" evidence="1">
    <location>
        <begin position="219"/>
        <end position="238"/>
    </location>
</feature>
<keyword evidence="2" id="KW-1133">Transmembrane helix</keyword>
<organism evidence="3 4">
    <name type="scientific">Adineta steineri</name>
    <dbReference type="NCBI Taxonomy" id="433720"/>
    <lineage>
        <taxon>Eukaryota</taxon>
        <taxon>Metazoa</taxon>
        <taxon>Spiralia</taxon>
        <taxon>Gnathifera</taxon>
        <taxon>Rotifera</taxon>
        <taxon>Eurotatoria</taxon>
        <taxon>Bdelloidea</taxon>
        <taxon>Adinetida</taxon>
        <taxon>Adinetidae</taxon>
        <taxon>Adineta</taxon>
    </lineage>
</organism>
<evidence type="ECO:0000256" key="2">
    <source>
        <dbReference type="SAM" id="Phobius"/>
    </source>
</evidence>
<feature type="region of interest" description="Disordered" evidence="1">
    <location>
        <begin position="1"/>
        <end position="20"/>
    </location>
</feature>
<accession>A0A813YDR2</accession>
<evidence type="ECO:0000313" key="4">
    <source>
        <dbReference type="Proteomes" id="UP000663860"/>
    </source>
</evidence>
<evidence type="ECO:0000256" key="1">
    <source>
        <dbReference type="SAM" id="MobiDB-lite"/>
    </source>
</evidence>
<keyword evidence="2" id="KW-0472">Membrane</keyword>
<proteinExistence type="predicted"/>
<feature type="transmembrane region" description="Helical" evidence="2">
    <location>
        <begin position="49"/>
        <end position="75"/>
    </location>
</feature>
<protein>
    <submittedName>
        <fullName evidence="3">Uncharacterized protein</fullName>
    </submittedName>
</protein>
<reference evidence="3" key="1">
    <citation type="submission" date="2021-02" db="EMBL/GenBank/DDBJ databases">
        <authorList>
            <person name="Nowell W R."/>
        </authorList>
    </citation>
    <scope>NUCLEOTIDE SEQUENCE</scope>
</reference>
<name>A0A813YDR2_9BILA</name>
<dbReference type="Proteomes" id="UP000663860">
    <property type="component" value="Unassembled WGS sequence"/>
</dbReference>
<keyword evidence="2" id="KW-0812">Transmembrane</keyword>
<comment type="caution">
    <text evidence="3">The sequence shown here is derived from an EMBL/GenBank/DDBJ whole genome shotgun (WGS) entry which is preliminary data.</text>
</comment>
<feature type="compositionally biased region" description="Low complexity" evidence="1">
    <location>
        <begin position="138"/>
        <end position="150"/>
    </location>
</feature>
<dbReference type="AlphaFoldDB" id="A0A813YDR2"/>
<evidence type="ECO:0000313" key="3">
    <source>
        <dbReference type="EMBL" id="CAF0882873.1"/>
    </source>
</evidence>
<sequence>MTSELYTNSSGNFDLNNPQTSDRLRQNKQAVKSDPSKERQAASGREKCCVVFLIILLAICFLIGAGGIALCIIYFNSSTGSQGWKIGGIILGAVICIIAIILIIVTLWKLKHKRPWRQKKEKNFFYSSDSRKNGGKDNQLNIENRDNNNNSEMYAKSVDNKPIRNNNYSVQNNNYGTESNLNTYQTSSINETNSSQPVMYSLTDIDLRESVLDLRATSVIQPPQSTTGTSYPKQNQPILQTPRQDLISFPNDDNDDEKAKRNRNTFTAYDRPVTHSQAQKTQSEIVTNSKPNITETVVVRRVPIPTTKVITAQPSIKVVNKQPSTKVMIIKVPNVAGQLVMQPKIESTNNNNDYEDNQ</sequence>